<dbReference type="Gene3D" id="3.20.20.450">
    <property type="entry name" value="EAL domain"/>
    <property type="match status" value="1"/>
</dbReference>
<accession>A0A0F9SSR7</accession>
<dbReference type="InterPro" id="IPR001633">
    <property type="entry name" value="EAL_dom"/>
</dbReference>
<dbReference type="Pfam" id="PF00563">
    <property type="entry name" value="EAL"/>
    <property type="match status" value="1"/>
</dbReference>
<dbReference type="InterPro" id="IPR043128">
    <property type="entry name" value="Rev_trsase/Diguanyl_cyclase"/>
</dbReference>
<sequence length="407" mass="45260">HSMTACHLWSPKKNLKYCPGLVDHYRVLNQSLGWEKANALLRAIVSRLQEVVPANVMVAYLHEEHFALLAASPAGANSALPNRMSKALAVPFLLEGTERRLDFSIGIVEESLHQVDSPDNLIEKAKLALYRVEPAAGTAIASLSSQHQSQLAAEFSLEHRLRLAVENRELEVHYQPIVRMTDLKIVGMEALARWQSDGTWISPGQFIPLAEEVGVIQDLSKWILRTACIEFQSAIGNDRECYLLVNVGANELYADTFVSRVECALAESGLSPRQLCLEVTEHSLTRDIPLAVEQMQRLVKLGVRFAIDDIRTGFASLRYLQLLPVDTMKIDRCFVEGLPQNKTDVAITRATIAMAKNLRLQIVCEGIETCAQMQFLQEEGATIAQGWYFAKAMPIEQFGVGVPLSLP</sequence>
<dbReference type="EMBL" id="LAZR01001727">
    <property type="protein sequence ID" value="KKN40066.1"/>
    <property type="molecule type" value="Genomic_DNA"/>
</dbReference>
<evidence type="ECO:0000259" key="2">
    <source>
        <dbReference type="PROSITE" id="PS50887"/>
    </source>
</evidence>
<evidence type="ECO:0000259" key="1">
    <source>
        <dbReference type="PROSITE" id="PS50883"/>
    </source>
</evidence>
<dbReference type="AlphaFoldDB" id="A0A0F9SSR7"/>
<dbReference type="InterPro" id="IPR050706">
    <property type="entry name" value="Cyclic-di-GMP_PDE-like"/>
</dbReference>
<dbReference type="SUPFAM" id="SSF55073">
    <property type="entry name" value="Nucleotide cyclase"/>
    <property type="match status" value="1"/>
</dbReference>
<reference evidence="3" key="1">
    <citation type="journal article" date="2015" name="Nature">
        <title>Complex archaea that bridge the gap between prokaryotes and eukaryotes.</title>
        <authorList>
            <person name="Spang A."/>
            <person name="Saw J.H."/>
            <person name="Jorgensen S.L."/>
            <person name="Zaremba-Niedzwiedzka K."/>
            <person name="Martijn J."/>
            <person name="Lind A.E."/>
            <person name="van Eijk R."/>
            <person name="Schleper C."/>
            <person name="Guy L."/>
            <person name="Ettema T.J."/>
        </authorList>
    </citation>
    <scope>NUCLEOTIDE SEQUENCE</scope>
</reference>
<comment type="caution">
    <text evidence="3">The sequence shown here is derived from an EMBL/GenBank/DDBJ whole genome shotgun (WGS) entry which is preliminary data.</text>
</comment>
<dbReference type="InterPro" id="IPR035919">
    <property type="entry name" value="EAL_sf"/>
</dbReference>
<gene>
    <name evidence="3" type="ORF">LCGC14_0736990</name>
</gene>
<dbReference type="InterPro" id="IPR029787">
    <property type="entry name" value="Nucleotide_cyclase"/>
</dbReference>
<organism evidence="3">
    <name type="scientific">marine sediment metagenome</name>
    <dbReference type="NCBI Taxonomy" id="412755"/>
    <lineage>
        <taxon>unclassified sequences</taxon>
        <taxon>metagenomes</taxon>
        <taxon>ecological metagenomes</taxon>
    </lineage>
</organism>
<feature type="domain" description="GGDEF" evidence="2">
    <location>
        <begin position="13"/>
        <end position="145"/>
    </location>
</feature>
<dbReference type="SMART" id="SM00267">
    <property type="entry name" value="GGDEF"/>
    <property type="match status" value="1"/>
</dbReference>
<feature type="non-terminal residue" evidence="3">
    <location>
        <position position="1"/>
    </location>
</feature>
<dbReference type="PANTHER" id="PTHR33121:SF79">
    <property type="entry name" value="CYCLIC DI-GMP PHOSPHODIESTERASE PDED-RELATED"/>
    <property type="match status" value="1"/>
</dbReference>
<dbReference type="PROSITE" id="PS50883">
    <property type="entry name" value="EAL"/>
    <property type="match status" value="1"/>
</dbReference>
<dbReference type="PANTHER" id="PTHR33121">
    <property type="entry name" value="CYCLIC DI-GMP PHOSPHODIESTERASE PDEF"/>
    <property type="match status" value="1"/>
</dbReference>
<evidence type="ECO:0008006" key="4">
    <source>
        <dbReference type="Google" id="ProtNLM"/>
    </source>
</evidence>
<protein>
    <recommendedName>
        <fullName evidence="4">EAL domain-containing protein</fullName>
    </recommendedName>
</protein>
<dbReference type="GO" id="GO:0071111">
    <property type="term" value="F:cyclic-guanylate-specific phosphodiesterase activity"/>
    <property type="evidence" value="ECO:0007669"/>
    <property type="project" value="InterPro"/>
</dbReference>
<dbReference type="PROSITE" id="PS50887">
    <property type="entry name" value="GGDEF"/>
    <property type="match status" value="1"/>
</dbReference>
<dbReference type="InterPro" id="IPR000160">
    <property type="entry name" value="GGDEF_dom"/>
</dbReference>
<evidence type="ECO:0000313" key="3">
    <source>
        <dbReference type="EMBL" id="KKN40066.1"/>
    </source>
</evidence>
<feature type="domain" description="EAL" evidence="1">
    <location>
        <begin position="154"/>
        <end position="406"/>
    </location>
</feature>
<dbReference type="Pfam" id="PF00990">
    <property type="entry name" value="GGDEF"/>
    <property type="match status" value="1"/>
</dbReference>
<dbReference type="SMART" id="SM00052">
    <property type="entry name" value="EAL"/>
    <property type="match status" value="1"/>
</dbReference>
<dbReference type="SUPFAM" id="SSF141868">
    <property type="entry name" value="EAL domain-like"/>
    <property type="match status" value="1"/>
</dbReference>
<dbReference type="CDD" id="cd01948">
    <property type="entry name" value="EAL"/>
    <property type="match status" value="1"/>
</dbReference>
<name>A0A0F9SSR7_9ZZZZ</name>
<dbReference type="Gene3D" id="3.30.70.270">
    <property type="match status" value="1"/>
</dbReference>
<proteinExistence type="predicted"/>